<keyword evidence="3" id="KW-1185">Reference proteome</keyword>
<reference evidence="2 3" key="1">
    <citation type="submission" date="2024-09" db="EMBL/GenBank/DDBJ databases">
        <title>The Natural Products Discovery Center: Release of the First 8490 Sequenced Strains for Exploring Actinobacteria Biosynthetic Diversity.</title>
        <authorList>
            <person name="Kalkreuter E."/>
            <person name="Kautsar S.A."/>
            <person name="Yang D."/>
            <person name="Bader C.D."/>
            <person name="Teijaro C.N."/>
            <person name="Fluegel L."/>
            <person name="Davis C.M."/>
            <person name="Simpson J.R."/>
            <person name="Lauterbach L."/>
            <person name="Steele A.D."/>
            <person name="Gui C."/>
            <person name="Meng S."/>
            <person name="Li G."/>
            <person name="Viehrig K."/>
            <person name="Ye F."/>
            <person name="Su P."/>
            <person name="Kiefer A.F."/>
            <person name="Nichols A."/>
            <person name="Cepeda A.J."/>
            <person name="Yan W."/>
            <person name="Fan B."/>
            <person name="Jiang Y."/>
            <person name="Adhikari A."/>
            <person name="Zheng C.-J."/>
            <person name="Schuster L."/>
            <person name="Cowan T.M."/>
            <person name="Smanski M.J."/>
            <person name="Chevrette M.G."/>
            <person name="De Carvalho L.P.S."/>
            <person name="Shen B."/>
        </authorList>
    </citation>
    <scope>NUCLEOTIDE SEQUENCE [LARGE SCALE GENOMIC DNA]</scope>
    <source>
        <strain evidence="2 3">NPDC056472</strain>
    </source>
</reference>
<gene>
    <name evidence="2" type="ORF">ACFQ63_25435</name>
</gene>
<protein>
    <submittedName>
        <fullName evidence="2">Uncharacterized protein</fullName>
    </submittedName>
</protein>
<keyword evidence="1" id="KW-0732">Signal</keyword>
<accession>A0ABW6J0Z6</accession>
<sequence>MALLGLVVASLALIPAWTAENREQKNQAEEDTDDNGLPLQVSPGLSYYGAPWRSSQTSYELQINGQIFQENAGPAVPGWQWLEQNWTPVSGAGTAVNVLSKHKTTVLVQGVELRDVVCNEPPSGGSLFRVPEIGDGGEGAAPVSMGIMVDATRPITRVSEGLKLGKPYTDQVALEKGDAREFVVEFHTTAKACTFKADLLVYSKGKKYRLQLPSEWQNDKPSGYTFKVAPPTKKYKSHYIVGERDMIIYVPKEDIKWDSNQPKYTGNGELYRW</sequence>
<evidence type="ECO:0000256" key="1">
    <source>
        <dbReference type="SAM" id="SignalP"/>
    </source>
</evidence>
<dbReference type="Proteomes" id="UP001600424">
    <property type="component" value="Unassembled WGS sequence"/>
</dbReference>
<comment type="caution">
    <text evidence="2">The sequence shown here is derived from an EMBL/GenBank/DDBJ whole genome shotgun (WGS) entry which is preliminary data.</text>
</comment>
<dbReference type="RefSeq" id="WP_386250132.1">
    <property type="nucleotide sequence ID" value="NZ_JBHTRV010000021.1"/>
</dbReference>
<feature type="chain" id="PRO_5047423918" evidence="1">
    <location>
        <begin position="20"/>
        <end position="273"/>
    </location>
</feature>
<feature type="signal peptide" evidence="1">
    <location>
        <begin position="1"/>
        <end position="19"/>
    </location>
</feature>
<organism evidence="2 3">
    <name type="scientific">Streptomyces wedmorensis</name>
    <dbReference type="NCBI Taxonomy" id="43759"/>
    <lineage>
        <taxon>Bacteria</taxon>
        <taxon>Bacillati</taxon>
        <taxon>Actinomycetota</taxon>
        <taxon>Actinomycetes</taxon>
        <taxon>Kitasatosporales</taxon>
        <taxon>Streptomycetaceae</taxon>
        <taxon>Streptomyces</taxon>
    </lineage>
</organism>
<proteinExistence type="predicted"/>
<dbReference type="EMBL" id="JBHTRV010000021">
    <property type="protein sequence ID" value="MFE5983052.1"/>
    <property type="molecule type" value="Genomic_DNA"/>
</dbReference>
<evidence type="ECO:0000313" key="3">
    <source>
        <dbReference type="Proteomes" id="UP001600424"/>
    </source>
</evidence>
<evidence type="ECO:0000313" key="2">
    <source>
        <dbReference type="EMBL" id="MFE5983052.1"/>
    </source>
</evidence>
<name>A0ABW6J0Z6_STRWE</name>